<dbReference type="InterPro" id="IPR048367">
    <property type="entry name" value="TNP-like_RNaseH_C"/>
</dbReference>
<accession>A0ABD1EC76</accession>
<dbReference type="Pfam" id="PF21788">
    <property type="entry name" value="TNP-like_GBD"/>
    <property type="match status" value="1"/>
</dbReference>
<dbReference type="InterPro" id="IPR048366">
    <property type="entry name" value="TNP-like_GBD"/>
</dbReference>
<reference evidence="3 4" key="1">
    <citation type="submission" date="2024-05" db="EMBL/GenBank/DDBJ databases">
        <title>Genetic variation in Jamaican populations of the coffee berry borer (Hypothenemus hampei).</title>
        <authorList>
            <person name="Errbii M."/>
            <person name="Myrie A."/>
        </authorList>
    </citation>
    <scope>NUCLEOTIDE SEQUENCE [LARGE SCALE GENOMIC DNA]</scope>
    <source>
        <strain evidence="3">JA-Hopewell-2020-01-JO</strain>
        <tissue evidence="3">Whole body</tissue>
    </source>
</reference>
<name>A0ABD1EC76_HYPHA</name>
<organism evidence="3 4">
    <name type="scientific">Hypothenemus hampei</name>
    <name type="common">Coffee berry borer</name>
    <dbReference type="NCBI Taxonomy" id="57062"/>
    <lineage>
        <taxon>Eukaryota</taxon>
        <taxon>Metazoa</taxon>
        <taxon>Ecdysozoa</taxon>
        <taxon>Arthropoda</taxon>
        <taxon>Hexapoda</taxon>
        <taxon>Insecta</taxon>
        <taxon>Pterygota</taxon>
        <taxon>Neoptera</taxon>
        <taxon>Endopterygota</taxon>
        <taxon>Coleoptera</taxon>
        <taxon>Polyphaga</taxon>
        <taxon>Cucujiformia</taxon>
        <taxon>Curculionidae</taxon>
        <taxon>Scolytinae</taxon>
        <taxon>Hypothenemus</taxon>
    </lineage>
</organism>
<evidence type="ECO:0000313" key="3">
    <source>
        <dbReference type="EMBL" id="KAL1492252.1"/>
    </source>
</evidence>
<comment type="caution">
    <text evidence="3">The sequence shown here is derived from an EMBL/GenBank/DDBJ whole genome shotgun (WGS) entry which is preliminary data.</text>
</comment>
<feature type="domain" description="Transposable element P transposase-like GTP-binding insertion" evidence="1">
    <location>
        <begin position="20"/>
        <end position="154"/>
    </location>
</feature>
<evidence type="ECO:0008006" key="5">
    <source>
        <dbReference type="Google" id="ProtNLM"/>
    </source>
</evidence>
<dbReference type="Pfam" id="PF21789">
    <property type="entry name" value="TNP-like_RNaseH_C"/>
    <property type="match status" value="1"/>
</dbReference>
<dbReference type="Proteomes" id="UP001566132">
    <property type="component" value="Unassembled WGS sequence"/>
</dbReference>
<protein>
    <recommendedName>
        <fullName evidence="5">Transposable element P transposase</fullName>
    </recommendedName>
</protein>
<gene>
    <name evidence="3" type="ORF">ABEB36_012729</name>
</gene>
<evidence type="ECO:0000259" key="2">
    <source>
        <dbReference type="Pfam" id="PF21789"/>
    </source>
</evidence>
<evidence type="ECO:0000313" key="4">
    <source>
        <dbReference type="Proteomes" id="UP001566132"/>
    </source>
</evidence>
<feature type="domain" description="Transposable element P transposase-like RNase H C-terminal" evidence="2">
    <location>
        <begin position="228"/>
        <end position="260"/>
    </location>
</feature>
<proteinExistence type="predicted"/>
<sequence length="469" mass="54822">MSDFIILNERKIIPLYDPPHLIKGIRNNLLTKNLEVNYKSIKQGENREIASWDIIERAYKIDTTDTFNRLMPKITEEHIIKRKIKKMRVKHAVQTLSRSMSVFINHHTKIEGYINTANGPLSMPKKEGKDTAGAILFFNHLFDSVNGHSLKSKEAPLRIAITDKTKHIDFWEKAIKQLEEMRFVDKTTGKPLYNSPTIRNWIQTIRGFQQLWCTLKERGFKTLRPRNINQDPLENFFGQIRTFGRANRNPTCAQFGTYYKALLITNLTTKSSNKTNCEENFNGELLVSLKSIFESNETAQEKQICQSAVNLDLKEYIDEMKNEISPIKKHTLNIILKQILDYEAIKDCDACKTLLTRDGTRASRNIITTFQRTQSVLNEYFKDFHYERNLRILLKTVCFIEVELVWIDCTLHGSQIKDVFVEKIVQQYFDYSCEKVNKILQGKEQYVGRNELMCNAKSKYLRTLKNKRL</sequence>
<dbReference type="AlphaFoldDB" id="A0ABD1EC76"/>
<evidence type="ECO:0000259" key="1">
    <source>
        <dbReference type="Pfam" id="PF21788"/>
    </source>
</evidence>
<keyword evidence="4" id="KW-1185">Reference proteome</keyword>
<dbReference type="EMBL" id="JBDJPC010000009">
    <property type="protein sequence ID" value="KAL1492252.1"/>
    <property type="molecule type" value="Genomic_DNA"/>
</dbReference>